<evidence type="ECO:0000256" key="7">
    <source>
        <dbReference type="ARBA" id="ARBA00034754"/>
    </source>
</evidence>
<keyword evidence="4" id="KW-0548">Nucleotidyltransferase</keyword>
<accession>A0A1I6LKK0</accession>
<feature type="domain" description="DNA polymerase III delta subunit-like C-terminal" evidence="10">
    <location>
        <begin position="203"/>
        <end position="320"/>
    </location>
</feature>
<dbReference type="RefSeq" id="WP_092563458.1">
    <property type="nucleotide sequence ID" value="NZ_FOYZ01000017.1"/>
</dbReference>
<dbReference type="STRING" id="37658.SAMN05661086_03366"/>
<evidence type="ECO:0000313" key="11">
    <source>
        <dbReference type="EMBL" id="SFS04025.1"/>
    </source>
</evidence>
<dbReference type="SUPFAM" id="SSF48019">
    <property type="entry name" value="post-AAA+ oligomerization domain-like"/>
    <property type="match status" value="1"/>
</dbReference>
<comment type="similarity">
    <text evidence="7">Belongs to the DNA polymerase HolA subunit family.</text>
</comment>
<dbReference type="Pfam" id="PF06144">
    <property type="entry name" value="DNA_pol3_delta"/>
    <property type="match status" value="1"/>
</dbReference>
<evidence type="ECO:0000259" key="10">
    <source>
        <dbReference type="Pfam" id="PF21694"/>
    </source>
</evidence>
<keyword evidence="3" id="KW-0808">Transferase</keyword>
<protein>
    <recommendedName>
        <fullName evidence="2">DNA polymerase III subunit delta</fullName>
        <ecNumber evidence="1">2.7.7.7</ecNumber>
    </recommendedName>
</protein>
<evidence type="ECO:0000256" key="1">
    <source>
        <dbReference type="ARBA" id="ARBA00012417"/>
    </source>
</evidence>
<evidence type="ECO:0000256" key="6">
    <source>
        <dbReference type="ARBA" id="ARBA00022932"/>
    </source>
</evidence>
<evidence type="ECO:0000256" key="2">
    <source>
        <dbReference type="ARBA" id="ARBA00017703"/>
    </source>
</evidence>
<evidence type="ECO:0000259" key="9">
    <source>
        <dbReference type="Pfam" id="PF06144"/>
    </source>
</evidence>
<dbReference type="PANTHER" id="PTHR34388">
    <property type="entry name" value="DNA POLYMERASE III SUBUNIT DELTA"/>
    <property type="match status" value="1"/>
</dbReference>
<organism evidence="11 12">
    <name type="scientific">Anaeromicropila populeti</name>
    <dbReference type="NCBI Taxonomy" id="37658"/>
    <lineage>
        <taxon>Bacteria</taxon>
        <taxon>Bacillati</taxon>
        <taxon>Bacillota</taxon>
        <taxon>Clostridia</taxon>
        <taxon>Lachnospirales</taxon>
        <taxon>Lachnospiraceae</taxon>
        <taxon>Anaeromicropila</taxon>
    </lineage>
</organism>
<dbReference type="Proteomes" id="UP000199659">
    <property type="component" value="Unassembled WGS sequence"/>
</dbReference>
<keyword evidence="12" id="KW-1185">Reference proteome</keyword>
<dbReference type="Pfam" id="PF21694">
    <property type="entry name" value="DNA_pol3_delta_C"/>
    <property type="match status" value="1"/>
</dbReference>
<dbReference type="Gene3D" id="1.20.272.10">
    <property type="match status" value="1"/>
</dbReference>
<dbReference type="GO" id="GO:0006261">
    <property type="term" value="P:DNA-templated DNA replication"/>
    <property type="evidence" value="ECO:0007669"/>
    <property type="project" value="TreeGrafter"/>
</dbReference>
<keyword evidence="6" id="KW-0239">DNA-directed DNA polymerase</keyword>
<evidence type="ECO:0000256" key="5">
    <source>
        <dbReference type="ARBA" id="ARBA00022705"/>
    </source>
</evidence>
<dbReference type="InterPro" id="IPR010372">
    <property type="entry name" value="DNA_pol3_delta_N"/>
</dbReference>
<dbReference type="InterPro" id="IPR008921">
    <property type="entry name" value="DNA_pol3_clamp-load_cplx_C"/>
</dbReference>
<feature type="domain" description="DNA polymerase III delta N-terminal" evidence="9">
    <location>
        <begin position="17"/>
        <end position="128"/>
    </location>
</feature>
<keyword evidence="5" id="KW-0235">DNA replication</keyword>
<gene>
    <name evidence="11" type="ORF">SAMN05661086_03366</name>
</gene>
<dbReference type="PANTHER" id="PTHR34388:SF1">
    <property type="entry name" value="DNA POLYMERASE III SUBUNIT DELTA"/>
    <property type="match status" value="1"/>
</dbReference>
<dbReference type="NCBIfam" id="TIGR01128">
    <property type="entry name" value="holA"/>
    <property type="match status" value="1"/>
</dbReference>
<dbReference type="InterPro" id="IPR005790">
    <property type="entry name" value="DNA_polIII_delta"/>
</dbReference>
<dbReference type="GO" id="GO:0009360">
    <property type="term" value="C:DNA polymerase III complex"/>
    <property type="evidence" value="ECO:0007669"/>
    <property type="project" value="InterPro"/>
</dbReference>
<dbReference type="Gene3D" id="3.40.50.300">
    <property type="entry name" value="P-loop containing nucleotide triphosphate hydrolases"/>
    <property type="match status" value="1"/>
</dbReference>
<dbReference type="AlphaFoldDB" id="A0A1I6LKK0"/>
<dbReference type="GO" id="GO:0003677">
    <property type="term" value="F:DNA binding"/>
    <property type="evidence" value="ECO:0007669"/>
    <property type="project" value="InterPro"/>
</dbReference>
<dbReference type="InterPro" id="IPR048466">
    <property type="entry name" value="DNA_pol3_delta-like_C"/>
</dbReference>
<dbReference type="SUPFAM" id="SSF52540">
    <property type="entry name" value="P-loop containing nucleoside triphosphate hydrolases"/>
    <property type="match status" value="1"/>
</dbReference>
<reference evidence="11 12" key="1">
    <citation type="submission" date="2016-10" db="EMBL/GenBank/DDBJ databases">
        <authorList>
            <person name="de Groot N.N."/>
        </authorList>
    </citation>
    <scope>NUCLEOTIDE SEQUENCE [LARGE SCALE GENOMIC DNA]</scope>
    <source>
        <strain evidence="11 12">743A</strain>
    </source>
</reference>
<proteinExistence type="inferred from homology"/>
<dbReference type="Gene3D" id="1.10.8.60">
    <property type="match status" value="1"/>
</dbReference>
<sequence>MEAIKEHIKKNEYSHCYLLYGTEDYLKKFYKNKLKSGIVGDENSMNFSYFEGKAIELHKVIEIAETVPFFSERRLILIENSGLFKNQNDFADYVKNIPDFTYIIFVESEVDKRNRLYKAVKDKGTVAELNGLKESELDAWIVAVLSHKGKKINGKTLAYFKEKVGTTMDAMSNELEKLTNYAMDREIITIEDIDSICTIQISNQIFLMIDAIASQKSTRALQLYYDLFALREKPMSILFLIGRHFNILLQIKELASEPKNEVARKAGVPPFAVAKYAAQAGNFKRQDLLQGLGLCIEMEEQVKKGLLSDQLAVELLIVKLSQKEM</sequence>
<name>A0A1I6LKK0_9FIRM</name>
<dbReference type="InterPro" id="IPR027417">
    <property type="entry name" value="P-loop_NTPase"/>
</dbReference>
<dbReference type="OrthoDB" id="9775929at2"/>
<evidence type="ECO:0000256" key="8">
    <source>
        <dbReference type="ARBA" id="ARBA00049244"/>
    </source>
</evidence>
<evidence type="ECO:0000256" key="3">
    <source>
        <dbReference type="ARBA" id="ARBA00022679"/>
    </source>
</evidence>
<evidence type="ECO:0000256" key="4">
    <source>
        <dbReference type="ARBA" id="ARBA00022695"/>
    </source>
</evidence>
<dbReference type="EC" id="2.7.7.7" evidence="1"/>
<dbReference type="GO" id="GO:0003887">
    <property type="term" value="F:DNA-directed DNA polymerase activity"/>
    <property type="evidence" value="ECO:0007669"/>
    <property type="project" value="UniProtKB-KW"/>
</dbReference>
<comment type="catalytic activity">
    <reaction evidence="8">
        <text>DNA(n) + a 2'-deoxyribonucleoside 5'-triphosphate = DNA(n+1) + diphosphate</text>
        <dbReference type="Rhea" id="RHEA:22508"/>
        <dbReference type="Rhea" id="RHEA-COMP:17339"/>
        <dbReference type="Rhea" id="RHEA-COMP:17340"/>
        <dbReference type="ChEBI" id="CHEBI:33019"/>
        <dbReference type="ChEBI" id="CHEBI:61560"/>
        <dbReference type="ChEBI" id="CHEBI:173112"/>
        <dbReference type="EC" id="2.7.7.7"/>
    </reaction>
</comment>
<evidence type="ECO:0000313" key="12">
    <source>
        <dbReference type="Proteomes" id="UP000199659"/>
    </source>
</evidence>
<dbReference type="EMBL" id="FOYZ01000017">
    <property type="protein sequence ID" value="SFS04025.1"/>
    <property type="molecule type" value="Genomic_DNA"/>
</dbReference>